<name>A0A1B0BTI2_9MUSC</name>
<keyword evidence="3" id="KW-1185">Reference proteome</keyword>
<evidence type="ECO:0000259" key="1">
    <source>
        <dbReference type="Pfam" id="PF03623"/>
    </source>
</evidence>
<feature type="domain" description="Focal AT" evidence="1">
    <location>
        <begin position="1"/>
        <end position="25"/>
    </location>
</feature>
<dbReference type="Gene3D" id="1.20.120.330">
    <property type="entry name" value="Nucleotidyltransferases domain 2"/>
    <property type="match status" value="1"/>
</dbReference>
<dbReference type="STRING" id="67801.A0A1B0BTI2"/>
<dbReference type="Proteomes" id="UP000092460">
    <property type="component" value="Unassembled WGS sequence"/>
</dbReference>
<dbReference type="GO" id="GO:0004713">
    <property type="term" value="F:protein tyrosine kinase activity"/>
    <property type="evidence" value="ECO:0007669"/>
    <property type="project" value="InterPro"/>
</dbReference>
<dbReference type="InterPro" id="IPR036137">
    <property type="entry name" value="Focal_adhe_kin_target_dom_sf"/>
</dbReference>
<dbReference type="EMBL" id="JXJN01020172">
    <property type="status" value="NOT_ANNOTATED_CDS"/>
    <property type="molecule type" value="Genomic_DNA"/>
</dbReference>
<evidence type="ECO:0000313" key="3">
    <source>
        <dbReference type="Proteomes" id="UP000092460"/>
    </source>
</evidence>
<organism evidence="2 3">
    <name type="scientific">Glossina palpalis gambiensis</name>
    <dbReference type="NCBI Taxonomy" id="67801"/>
    <lineage>
        <taxon>Eukaryota</taxon>
        <taxon>Metazoa</taxon>
        <taxon>Ecdysozoa</taxon>
        <taxon>Arthropoda</taxon>
        <taxon>Hexapoda</taxon>
        <taxon>Insecta</taxon>
        <taxon>Pterygota</taxon>
        <taxon>Neoptera</taxon>
        <taxon>Endopterygota</taxon>
        <taxon>Diptera</taxon>
        <taxon>Brachycera</taxon>
        <taxon>Muscomorpha</taxon>
        <taxon>Hippoboscoidea</taxon>
        <taxon>Glossinidae</taxon>
        <taxon>Glossina</taxon>
    </lineage>
</organism>
<proteinExistence type="predicted"/>
<reference evidence="3" key="1">
    <citation type="submission" date="2015-01" db="EMBL/GenBank/DDBJ databases">
        <authorList>
            <person name="Aksoy S."/>
            <person name="Warren W."/>
            <person name="Wilson R.K."/>
        </authorList>
    </citation>
    <scope>NUCLEOTIDE SEQUENCE [LARGE SCALE GENOMIC DNA]</scope>
    <source>
        <strain evidence="3">IAEA</strain>
    </source>
</reference>
<dbReference type="AlphaFoldDB" id="A0A1B0BTI2"/>
<protein>
    <recommendedName>
        <fullName evidence="1">Focal AT domain-containing protein</fullName>
    </recommendedName>
</protein>
<dbReference type="EnsemblMetazoa" id="GPPI040036-RA">
    <property type="protein sequence ID" value="GPPI040036-PA"/>
    <property type="gene ID" value="GPPI040036"/>
</dbReference>
<dbReference type="GO" id="GO:0007172">
    <property type="term" value="P:signal complex assembly"/>
    <property type="evidence" value="ECO:0007669"/>
    <property type="project" value="InterPro"/>
</dbReference>
<evidence type="ECO:0000313" key="2">
    <source>
        <dbReference type="EnsemblMetazoa" id="GPPI040036-PA"/>
    </source>
</evidence>
<dbReference type="VEuPathDB" id="VectorBase:GPPI040036"/>
<dbReference type="Pfam" id="PF03623">
    <property type="entry name" value="Focal_AT"/>
    <property type="match status" value="1"/>
</dbReference>
<dbReference type="InterPro" id="IPR005189">
    <property type="entry name" value="Focal_adhesion_kin_target_dom"/>
</dbReference>
<reference evidence="2" key="2">
    <citation type="submission" date="2020-05" db="UniProtKB">
        <authorList>
            <consortium name="EnsemblMetazoa"/>
        </authorList>
    </citation>
    <scope>IDENTIFICATION</scope>
    <source>
        <strain evidence="2">IAEA</strain>
    </source>
</reference>
<dbReference type="SUPFAM" id="SSF68993">
    <property type="entry name" value="FAT domain of focal adhesion kinase"/>
    <property type="match status" value="1"/>
</dbReference>
<accession>A0A1B0BTI2</accession>
<dbReference type="GO" id="GO:0005925">
    <property type="term" value="C:focal adhesion"/>
    <property type="evidence" value="ECO:0007669"/>
    <property type="project" value="InterPro"/>
</dbReference>
<sequence length="131" mass="14699">MLSAAHVLAMDAKNLLDVVDTIKQRYESIFIEYYSSLAVTTTSNTTVVELLNEDGYQIMQKHSLEPFYLNSNEVHTVPTDNQLDHVPSLVQKSEFVSNKNSKFANSFSDEHQSLKIVEKIGTASETNSSKL</sequence>